<dbReference type="SMART" id="SM00028">
    <property type="entry name" value="TPR"/>
    <property type="match status" value="5"/>
</dbReference>
<evidence type="ECO:0000313" key="1">
    <source>
        <dbReference type="EMBL" id="MDA4847975.1"/>
    </source>
</evidence>
<dbReference type="InterPro" id="IPR019734">
    <property type="entry name" value="TPR_rpt"/>
</dbReference>
<comment type="caution">
    <text evidence="1">The sequence shown here is derived from an EMBL/GenBank/DDBJ whole genome shotgun (WGS) entry which is preliminary data.</text>
</comment>
<dbReference type="PANTHER" id="PTHR19959">
    <property type="entry name" value="KINESIN LIGHT CHAIN"/>
    <property type="match status" value="1"/>
</dbReference>
<dbReference type="Pfam" id="PF13424">
    <property type="entry name" value="TPR_12"/>
    <property type="match status" value="1"/>
</dbReference>
<evidence type="ECO:0000313" key="2">
    <source>
        <dbReference type="Proteomes" id="UP001148313"/>
    </source>
</evidence>
<dbReference type="InterPro" id="IPR027417">
    <property type="entry name" value="P-loop_NTPase"/>
</dbReference>
<dbReference type="Proteomes" id="UP001148313">
    <property type="component" value="Unassembled WGS sequence"/>
</dbReference>
<dbReference type="SUPFAM" id="SSF48452">
    <property type="entry name" value="TPR-like"/>
    <property type="match status" value="2"/>
</dbReference>
<sequence length="890" mass="96315">MADRSVSAGGDINRSVVVSGDGNAVALSFGPEFKVPLIRRQIRANERRRRPRELDILDPTRGGLPLIGREGDIENLKKWLNADPDISVHALIGLAGAGKTRLAIELCSRIDNGKAPGDQGWVAGFLSPTELPALAGSYALHEYGWENSTLLVIDYAAQHYEELARWLDQLAVQTLDDGARLRILLLERTAPEEFGWWRELTGSKLGSSRERLDLFWDESLRPETLPGFEDLEVRRQIVSAALLAAKKFHGDEGSTKEVPNVGDDAAFDAELSKPVFANPLSLVMAGMIARESNTTAALSLRRLDAARHLASRELERLQGLGAEVDGKSVVHLAAFNVLVGGLPLEGLTSAVGAELNAAGLSGNPDAIADLFQQEFPVSGSEDAEAAQPKLGTIQPDLIAEGAVVEAFEKASPAYRDQGPAFVQRAYEVGKETAAAAIIRLLQDYAFALEDISAGEEEKLAAQRLLGWLSSLADGLQEPEALEPLAFALPSQTLVLREDALKITSRLAEHWMAHFSENKDMTTAYRAKVWANNHALRLSDLGMYDEALSVVETALNLARLLFDIDADAFRDDLAGSLNNLAGILSAVGRREDALAAGEEAVELHRALAAARPDAFIPDLAGSLNNLANMLSDLGRREDALAAGEEAVELYRALAAARPDAFIHDLAMSLNNMANMLSDLGRREDALAAGEEAVELYRALAAARPDAFIQDLAMSLNNLANMLSDLGRREDALAAGEEAVELYRALAAARSDAFIPDLAMSLNNLANRLSAVGRREDALAAGEEAVELRRTLAVARPDAASVDLSMSLGVISDIKNACGDKTGAFEAISEAIDILKPVFLELPQAVDRWMVMHLQRYFMLAKELKIEPDKTKVAPILEMFEALKRESDDDNR</sequence>
<dbReference type="Pfam" id="PF13374">
    <property type="entry name" value="TPR_10"/>
    <property type="match status" value="3"/>
</dbReference>
<proteinExistence type="predicted"/>
<dbReference type="PANTHER" id="PTHR19959:SF119">
    <property type="entry name" value="FUNGAL LIPASE-LIKE DOMAIN-CONTAINING PROTEIN"/>
    <property type="match status" value="1"/>
</dbReference>
<dbReference type="Gene3D" id="3.40.50.300">
    <property type="entry name" value="P-loop containing nucleotide triphosphate hydrolases"/>
    <property type="match status" value="1"/>
</dbReference>
<dbReference type="Gene3D" id="1.25.40.10">
    <property type="entry name" value="Tetratricopeptide repeat domain"/>
    <property type="match status" value="2"/>
</dbReference>
<gene>
    <name evidence="1" type="ORF">OOZ53_21635</name>
</gene>
<reference evidence="1" key="1">
    <citation type="submission" date="2022-11" db="EMBL/GenBank/DDBJ databases">
        <title>Hoeflea poritis sp. nov., isolated from scleractinian coral Porites lutea.</title>
        <authorList>
            <person name="Zhang G."/>
            <person name="Wei Q."/>
            <person name="Cai L."/>
        </authorList>
    </citation>
    <scope>NUCLEOTIDE SEQUENCE</scope>
    <source>
        <strain evidence="1">E7-10</strain>
    </source>
</reference>
<accession>A0ABT4VTE8</accession>
<dbReference type="EMBL" id="JAPJZH010000017">
    <property type="protein sequence ID" value="MDA4847975.1"/>
    <property type="molecule type" value="Genomic_DNA"/>
</dbReference>
<dbReference type="RefSeq" id="WP_271091817.1">
    <property type="nucleotide sequence ID" value="NZ_JAPJZH010000017.1"/>
</dbReference>
<name>A0ABT4VTE8_9HYPH</name>
<protein>
    <submittedName>
        <fullName evidence="1">Tetratricopeptide repeat protein</fullName>
    </submittedName>
</protein>
<keyword evidence="2" id="KW-1185">Reference proteome</keyword>
<dbReference type="InterPro" id="IPR011990">
    <property type="entry name" value="TPR-like_helical_dom_sf"/>
</dbReference>
<organism evidence="1 2">
    <name type="scientific">Hoeflea poritis</name>
    <dbReference type="NCBI Taxonomy" id="2993659"/>
    <lineage>
        <taxon>Bacteria</taxon>
        <taxon>Pseudomonadati</taxon>
        <taxon>Pseudomonadota</taxon>
        <taxon>Alphaproteobacteria</taxon>
        <taxon>Hyphomicrobiales</taxon>
        <taxon>Rhizobiaceae</taxon>
        <taxon>Hoeflea</taxon>
    </lineage>
</organism>
<dbReference type="SUPFAM" id="SSF52540">
    <property type="entry name" value="P-loop containing nucleoside triphosphate hydrolases"/>
    <property type="match status" value="1"/>
</dbReference>